<reference evidence="2" key="1">
    <citation type="submission" date="2019-08" db="EMBL/GenBank/DDBJ databases">
        <authorList>
            <person name="Kucharzyk K."/>
            <person name="Murdoch R.W."/>
            <person name="Higgins S."/>
            <person name="Loffler F."/>
        </authorList>
    </citation>
    <scope>NUCLEOTIDE SEQUENCE</scope>
</reference>
<feature type="domain" description="VTC" evidence="1">
    <location>
        <begin position="29"/>
        <end position="230"/>
    </location>
</feature>
<name>A0A644W7T7_9ZZZZ</name>
<dbReference type="InterPro" id="IPR033469">
    <property type="entry name" value="CYTH-like_dom_sf"/>
</dbReference>
<dbReference type="Pfam" id="PF09359">
    <property type="entry name" value="VTC"/>
    <property type="match status" value="1"/>
</dbReference>
<dbReference type="InterPro" id="IPR018966">
    <property type="entry name" value="VTC_domain"/>
</dbReference>
<evidence type="ECO:0000313" key="2">
    <source>
        <dbReference type="EMBL" id="MPL99791.1"/>
    </source>
</evidence>
<dbReference type="CDD" id="cd07750">
    <property type="entry name" value="PolyPPase_VTC_like"/>
    <property type="match status" value="1"/>
</dbReference>
<dbReference type="Gene3D" id="3.20.100.30">
    <property type="entry name" value="VTC, catalytic tunnel domain"/>
    <property type="match status" value="1"/>
</dbReference>
<organism evidence="2">
    <name type="scientific">bioreactor metagenome</name>
    <dbReference type="NCBI Taxonomy" id="1076179"/>
    <lineage>
        <taxon>unclassified sequences</taxon>
        <taxon>metagenomes</taxon>
        <taxon>ecological metagenomes</taxon>
    </lineage>
</organism>
<dbReference type="GO" id="GO:0006799">
    <property type="term" value="P:polyphosphate biosynthetic process"/>
    <property type="evidence" value="ECO:0007669"/>
    <property type="project" value="UniProtKB-ARBA"/>
</dbReference>
<accession>A0A644W7T7</accession>
<evidence type="ECO:0000259" key="1">
    <source>
        <dbReference type="Pfam" id="PF09359"/>
    </source>
</evidence>
<dbReference type="InterPro" id="IPR042267">
    <property type="entry name" value="VTC_sf"/>
</dbReference>
<dbReference type="EMBL" id="VSSQ01000689">
    <property type="protein sequence ID" value="MPL99791.1"/>
    <property type="molecule type" value="Genomic_DNA"/>
</dbReference>
<proteinExistence type="predicted"/>
<dbReference type="SUPFAM" id="SSF55154">
    <property type="entry name" value="CYTH-like phosphatases"/>
    <property type="match status" value="1"/>
</dbReference>
<comment type="caution">
    <text evidence="2">The sequence shown here is derived from an EMBL/GenBank/DDBJ whole genome shotgun (WGS) entry which is preliminary data.</text>
</comment>
<gene>
    <name evidence="2" type="ORF">SDC9_46012</name>
</gene>
<sequence length="260" mass="30552">MNPGDFHSLVAEFSSISLDQMDSVSFLTRTDTKYIMNNDRLMDVIREIQKDYYILEIDGTREFSYNSNYVDTAGFGMYFDHHNKRKNRYKCRLRVYENSGLTFWEIKHKTNRNLTIKKRIKINPEGSSEEDIQAFVRKHSPFHFNNLEPKLNSRFTRMTFVNKNMTERVTVDRNLSWQNNSREIHLEGLAIVEVKNESKASLAEIFPVLHKYGIRPGSFSKYTFGCAFLYTDLKQNLLKQKINVLTKYCHATSSKCIDHA</sequence>
<dbReference type="AlphaFoldDB" id="A0A644W7T7"/>
<protein>
    <recommendedName>
        <fullName evidence="1">VTC domain-containing protein</fullName>
    </recommendedName>
</protein>